<reference evidence="6 7" key="1">
    <citation type="submission" date="2020-08" db="EMBL/GenBank/DDBJ databases">
        <title>Emergence of ISAba1-mediated novel tet(X) in Acinetobacter variabilis from a chicken farm.</title>
        <authorList>
            <person name="Peng K."/>
            <person name="Li R."/>
        </authorList>
    </citation>
    <scope>NUCLEOTIDE SEQUENCE [LARGE SCALE GENOMIC DNA]</scope>
    <source>
        <strain evidence="6 7">XM9F202-2</strain>
    </source>
</reference>
<dbReference type="SUPFAM" id="SSF46785">
    <property type="entry name" value="Winged helix' DNA-binding domain"/>
    <property type="match status" value="1"/>
</dbReference>
<evidence type="ECO:0000259" key="5">
    <source>
        <dbReference type="PROSITE" id="PS51063"/>
    </source>
</evidence>
<feature type="domain" description="HTH crp-type" evidence="5">
    <location>
        <begin position="152"/>
        <end position="225"/>
    </location>
</feature>
<dbReference type="GO" id="GO:0006355">
    <property type="term" value="P:regulation of DNA-templated transcription"/>
    <property type="evidence" value="ECO:0007669"/>
    <property type="project" value="InterPro"/>
</dbReference>
<dbReference type="InterPro" id="IPR014710">
    <property type="entry name" value="RmlC-like_jellyroll"/>
</dbReference>
<dbReference type="InterPro" id="IPR036388">
    <property type="entry name" value="WH-like_DNA-bd_sf"/>
</dbReference>
<dbReference type="InterPro" id="IPR018490">
    <property type="entry name" value="cNMP-bd_dom_sf"/>
</dbReference>
<organism evidence="6 7">
    <name type="scientific">Acinetobacter variabilis</name>
    <dbReference type="NCBI Taxonomy" id="70346"/>
    <lineage>
        <taxon>Bacteria</taxon>
        <taxon>Pseudomonadati</taxon>
        <taxon>Pseudomonadota</taxon>
        <taxon>Gammaproteobacteria</taxon>
        <taxon>Moraxellales</taxon>
        <taxon>Moraxellaceae</taxon>
        <taxon>Acinetobacter</taxon>
    </lineage>
</organism>
<dbReference type="AlphaFoldDB" id="A0A7T7WII9"/>
<dbReference type="PROSITE" id="PS51063">
    <property type="entry name" value="HTH_CRP_2"/>
    <property type="match status" value="1"/>
</dbReference>
<evidence type="ECO:0000313" key="6">
    <source>
        <dbReference type="EMBL" id="QQN87989.1"/>
    </source>
</evidence>
<evidence type="ECO:0000256" key="1">
    <source>
        <dbReference type="ARBA" id="ARBA00023015"/>
    </source>
</evidence>
<dbReference type="Proteomes" id="UP000596079">
    <property type="component" value="Chromosome"/>
</dbReference>
<dbReference type="Gene3D" id="1.10.10.10">
    <property type="entry name" value="Winged helix-like DNA-binding domain superfamily/Winged helix DNA-binding domain"/>
    <property type="match status" value="1"/>
</dbReference>
<name>A0A7T7WII9_9GAMM</name>
<evidence type="ECO:0000256" key="3">
    <source>
        <dbReference type="ARBA" id="ARBA00023163"/>
    </source>
</evidence>
<dbReference type="InterPro" id="IPR036390">
    <property type="entry name" value="WH_DNA-bd_sf"/>
</dbReference>
<feature type="domain" description="Cyclic nucleotide-binding" evidence="4">
    <location>
        <begin position="18"/>
        <end position="138"/>
    </location>
</feature>
<evidence type="ECO:0000259" key="4">
    <source>
        <dbReference type="PROSITE" id="PS50042"/>
    </source>
</evidence>
<dbReference type="Pfam" id="PF00027">
    <property type="entry name" value="cNMP_binding"/>
    <property type="match status" value="1"/>
</dbReference>
<proteinExistence type="predicted"/>
<keyword evidence="2" id="KW-0238">DNA-binding</keyword>
<dbReference type="PROSITE" id="PS50042">
    <property type="entry name" value="CNMP_BINDING_3"/>
    <property type="match status" value="1"/>
</dbReference>
<dbReference type="InterPro" id="IPR000595">
    <property type="entry name" value="cNMP-bd_dom"/>
</dbReference>
<dbReference type="Gene3D" id="2.60.120.10">
    <property type="entry name" value="Jelly Rolls"/>
    <property type="match status" value="1"/>
</dbReference>
<accession>A0A7T7WII9</accession>
<dbReference type="GO" id="GO:0003677">
    <property type="term" value="F:DNA binding"/>
    <property type="evidence" value="ECO:0007669"/>
    <property type="project" value="UniProtKB-KW"/>
</dbReference>
<dbReference type="SUPFAM" id="SSF51206">
    <property type="entry name" value="cAMP-binding domain-like"/>
    <property type="match status" value="1"/>
</dbReference>
<gene>
    <name evidence="6" type="ORF">IAQ69_14355</name>
</gene>
<dbReference type="InterPro" id="IPR012318">
    <property type="entry name" value="HTH_CRP"/>
</dbReference>
<dbReference type="RefSeq" id="WP_166138960.1">
    <property type="nucleotide sequence ID" value="NZ_CP060811.1"/>
</dbReference>
<dbReference type="EMBL" id="CP060811">
    <property type="protein sequence ID" value="QQN87989.1"/>
    <property type="molecule type" value="Genomic_DNA"/>
</dbReference>
<evidence type="ECO:0000313" key="7">
    <source>
        <dbReference type="Proteomes" id="UP000596079"/>
    </source>
</evidence>
<protein>
    <submittedName>
        <fullName evidence="6">Crp/Fnr family transcriptional regulator</fullName>
    </submittedName>
</protein>
<evidence type="ECO:0000256" key="2">
    <source>
        <dbReference type="ARBA" id="ARBA00023125"/>
    </source>
</evidence>
<sequence>MKIHTAKNNVDYDILKNIFKNISEDKLDYILKYSTIRKYQKGDLILNKENCHTALYILLDGIIQIGYLSPSGRFHAFNYFSEKHLINLLPCLNTQVIDYDYYAFNQVKVLQIPQHIFIEEINDNNYLKQDALNILSHRMQYLIQQVKFLQVANLHQKVCKVLHDLSIQYGRSHPLGTEIKLKISQHDLADLLSASRQTINKEIKNLASQNILDWQYENIVIKNKEYLNYQINWI</sequence>
<dbReference type="CDD" id="cd00038">
    <property type="entry name" value="CAP_ED"/>
    <property type="match status" value="1"/>
</dbReference>
<keyword evidence="1" id="KW-0805">Transcription regulation</keyword>
<keyword evidence="3" id="KW-0804">Transcription</keyword>
<dbReference type="Pfam" id="PF13545">
    <property type="entry name" value="HTH_Crp_2"/>
    <property type="match status" value="1"/>
</dbReference>